<evidence type="ECO:0000259" key="6">
    <source>
        <dbReference type="Pfam" id="PF02897"/>
    </source>
</evidence>
<keyword evidence="8" id="KW-1185">Reference proteome</keyword>
<dbReference type="InterPro" id="IPR023302">
    <property type="entry name" value="Pept_S9A_N"/>
</dbReference>
<dbReference type="PROSITE" id="PS51257">
    <property type="entry name" value="PROKAR_LIPOPROTEIN"/>
    <property type="match status" value="1"/>
</dbReference>
<keyword evidence="2" id="KW-0645">Protease</keyword>
<dbReference type="Gene3D" id="3.40.50.1820">
    <property type="entry name" value="alpha/beta hydrolase"/>
    <property type="match status" value="1"/>
</dbReference>
<dbReference type="PANTHER" id="PTHR11757:SF19">
    <property type="entry name" value="PROLYL ENDOPEPTIDASE-LIKE"/>
    <property type="match status" value="1"/>
</dbReference>
<reference evidence="7" key="1">
    <citation type="submission" date="2022-10" db="EMBL/GenBank/DDBJ databases">
        <title>Chitinophaga sp. nov., isolated from soil.</title>
        <authorList>
            <person name="Jeon C.O."/>
        </authorList>
    </citation>
    <scope>NUCLEOTIDE SEQUENCE</scope>
    <source>
        <strain evidence="7">R8</strain>
    </source>
</reference>
<keyword evidence="3" id="KW-0378">Hydrolase</keyword>
<dbReference type="InterPro" id="IPR051543">
    <property type="entry name" value="Serine_Peptidase_S9A"/>
</dbReference>
<dbReference type="Pfam" id="PF02897">
    <property type="entry name" value="Peptidase_S9_N"/>
    <property type="match status" value="1"/>
</dbReference>
<evidence type="ECO:0000256" key="4">
    <source>
        <dbReference type="ARBA" id="ARBA00022825"/>
    </source>
</evidence>
<dbReference type="Gene3D" id="2.130.10.120">
    <property type="entry name" value="Prolyl oligopeptidase, N-terminal domain"/>
    <property type="match status" value="1"/>
</dbReference>
<accession>A0ABY6IW26</accession>
<sequence length="715" mass="83054">MRHYHVGLLALAFVACQPKNDKKDERMNINEAWINIQTPTVEKIPKEMSIHGDTRTDNYYWLNERENPKVIAYLESENKYLDTVLSSTRDFREKLFEEMKGRIKEDDESVPYFENGYYYYTRFEKGKEYPIYCRKKGDEKASEEVMFNVNEMAAGHAYYQLATFEVSPDNKLALFMVDTVSRRRYTLYVKNLETGEIYPQAIQDTDTDGVWAADNKTIFFTRKNPTTLRSEKIFRYKLGEDPAKAKEIYFEKDETFDAGVYKTKSRKYIVIVSGSTLSDEYRILDAGLPDGEFKVFQKREKDMLFDIDHKDDKFYIRTNWNAQNFRLMECPVDQTSRDNWKEVLPHRQDVLLEGIELFQDYMVLSERKNGLTQVRVMNSKTNQEHYLDFGEAAYVAYPSVNPEFNTHNLRYSYSSMTTPNSTFDYNMDTKEKELKKRQEVLGGYKQDDYVTERVYATVRDSVKVPISIVYKKGFEKNGQAPLLLYGYGSYGASMDPSFSSTRLSLLNRGFAFAIAHIRGGEEMGRHWYEDGKMFKKKNTFNDFIDCAEYLLRNNYTSKEHLYAMGGSAGGLLMGAVINMRPDLWNGVIAAVPFVDVVTTMLDESIPLTTGEFDEWGNPKNKDSYEYMKSYSPYDNIEKKAYPNMLVTTGLHDSQVQYFEPAKWVAKLREMKTDKNVLLMHTNMEAGHGGASGRFKALKDVALHYGFLLFLEGIKK</sequence>
<dbReference type="RefSeq" id="WP_264279981.1">
    <property type="nucleotide sequence ID" value="NZ_CP107006.1"/>
</dbReference>
<dbReference type="InterPro" id="IPR002470">
    <property type="entry name" value="Peptidase_S9A"/>
</dbReference>
<dbReference type="SUPFAM" id="SSF53474">
    <property type="entry name" value="alpha/beta-Hydrolases"/>
    <property type="match status" value="1"/>
</dbReference>
<name>A0ABY6IW26_9BACT</name>
<dbReference type="SUPFAM" id="SSF50993">
    <property type="entry name" value="Peptidase/esterase 'gauge' domain"/>
    <property type="match status" value="1"/>
</dbReference>
<dbReference type="PRINTS" id="PR00862">
    <property type="entry name" value="PROLIGOPTASE"/>
</dbReference>
<dbReference type="PANTHER" id="PTHR11757">
    <property type="entry name" value="PROTEASE FAMILY S9A OLIGOPEPTIDASE"/>
    <property type="match status" value="1"/>
</dbReference>
<evidence type="ECO:0000256" key="2">
    <source>
        <dbReference type="ARBA" id="ARBA00022670"/>
    </source>
</evidence>
<keyword evidence="4" id="KW-0720">Serine protease</keyword>
<gene>
    <name evidence="7" type="ORF">MKQ68_15915</name>
</gene>
<feature type="domain" description="Peptidase S9A N-terminal" evidence="6">
    <location>
        <begin position="39"/>
        <end position="437"/>
    </location>
</feature>
<protein>
    <submittedName>
        <fullName evidence="7">S9 family peptidase</fullName>
    </submittedName>
</protein>
<evidence type="ECO:0000313" key="8">
    <source>
        <dbReference type="Proteomes" id="UP001162741"/>
    </source>
</evidence>
<comment type="similarity">
    <text evidence="1">Belongs to the peptidase S9A family.</text>
</comment>
<dbReference type="InterPro" id="IPR001375">
    <property type="entry name" value="Peptidase_S9_cat"/>
</dbReference>
<evidence type="ECO:0000259" key="5">
    <source>
        <dbReference type="Pfam" id="PF00326"/>
    </source>
</evidence>
<dbReference type="EMBL" id="CP107006">
    <property type="protein sequence ID" value="UYQ91578.1"/>
    <property type="molecule type" value="Genomic_DNA"/>
</dbReference>
<feature type="domain" description="Peptidase S9 prolyl oligopeptidase catalytic" evidence="5">
    <location>
        <begin position="496"/>
        <end position="707"/>
    </location>
</feature>
<dbReference type="Pfam" id="PF00326">
    <property type="entry name" value="Peptidase_S9"/>
    <property type="match status" value="1"/>
</dbReference>
<organism evidence="7 8">
    <name type="scientific">Chitinophaga horti</name>
    <dbReference type="NCBI Taxonomy" id="2920382"/>
    <lineage>
        <taxon>Bacteria</taxon>
        <taxon>Pseudomonadati</taxon>
        <taxon>Bacteroidota</taxon>
        <taxon>Chitinophagia</taxon>
        <taxon>Chitinophagales</taxon>
        <taxon>Chitinophagaceae</taxon>
        <taxon>Chitinophaga</taxon>
    </lineage>
</organism>
<proteinExistence type="inferred from homology"/>
<evidence type="ECO:0000256" key="3">
    <source>
        <dbReference type="ARBA" id="ARBA00022801"/>
    </source>
</evidence>
<dbReference type="InterPro" id="IPR029058">
    <property type="entry name" value="AB_hydrolase_fold"/>
</dbReference>
<evidence type="ECO:0000313" key="7">
    <source>
        <dbReference type="EMBL" id="UYQ91578.1"/>
    </source>
</evidence>
<dbReference type="Proteomes" id="UP001162741">
    <property type="component" value="Chromosome"/>
</dbReference>
<evidence type="ECO:0000256" key="1">
    <source>
        <dbReference type="ARBA" id="ARBA00005228"/>
    </source>
</evidence>